<feature type="compositionally biased region" description="Low complexity" evidence="1">
    <location>
        <begin position="43"/>
        <end position="57"/>
    </location>
</feature>
<gene>
    <name evidence="2" type="ORF">EXIGLDRAFT_834846</name>
</gene>
<proteinExistence type="predicted"/>
<name>A0A165JCD9_EXIGL</name>
<reference evidence="2 3" key="1">
    <citation type="journal article" date="2016" name="Mol. Biol. Evol.">
        <title>Comparative Genomics of Early-Diverging Mushroom-Forming Fungi Provides Insights into the Origins of Lignocellulose Decay Capabilities.</title>
        <authorList>
            <person name="Nagy L.G."/>
            <person name="Riley R."/>
            <person name="Tritt A."/>
            <person name="Adam C."/>
            <person name="Daum C."/>
            <person name="Floudas D."/>
            <person name="Sun H."/>
            <person name="Yadav J.S."/>
            <person name="Pangilinan J."/>
            <person name="Larsson K.H."/>
            <person name="Matsuura K."/>
            <person name="Barry K."/>
            <person name="Labutti K."/>
            <person name="Kuo R."/>
            <person name="Ohm R.A."/>
            <person name="Bhattacharya S.S."/>
            <person name="Shirouzu T."/>
            <person name="Yoshinaga Y."/>
            <person name="Martin F.M."/>
            <person name="Grigoriev I.V."/>
            <person name="Hibbett D.S."/>
        </authorList>
    </citation>
    <scope>NUCLEOTIDE SEQUENCE [LARGE SCALE GENOMIC DNA]</scope>
    <source>
        <strain evidence="2 3">HHB12029</strain>
    </source>
</reference>
<feature type="region of interest" description="Disordered" evidence="1">
    <location>
        <begin position="37"/>
        <end position="64"/>
    </location>
</feature>
<evidence type="ECO:0000313" key="3">
    <source>
        <dbReference type="Proteomes" id="UP000077266"/>
    </source>
</evidence>
<organism evidence="2 3">
    <name type="scientific">Exidia glandulosa HHB12029</name>
    <dbReference type="NCBI Taxonomy" id="1314781"/>
    <lineage>
        <taxon>Eukaryota</taxon>
        <taxon>Fungi</taxon>
        <taxon>Dikarya</taxon>
        <taxon>Basidiomycota</taxon>
        <taxon>Agaricomycotina</taxon>
        <taxon>Agaricomycetes</taxon>
        <taxon>Auriculariales</taxon>
        <taxon>Exidiaceae</taxon>
        <taxon>Exidia</taxon>
    </lineage>
</organism>
<evidence type="ECO:0000313" key="2">
    <source>
        <dbReference type="EMBL" id="KZV94645.1"/>
    </source>
</evidence>
<dbReference type="AlphaFoldDB" id="A0A165JCD9"/>
<evidence type="ECO:0000256" key="1">
    <source>
        <dbReference type="SAM" id="MobiDB-lite"/>
    </source>
</evidence>
<dbReference type="Proteomes" id="UP000077266">
    <property type="component" value="Unassembled WGS sequence"/>
</dbReference>
<accession>A0A165JCD9</accession>
<sequence length="115" mass="12069">MYTSSNKSSTSVEQRGAPALKSKASALTALTTLFRRARSNSKASDTSTTSAATDDSAVYSLSPGDDAPIPSPFGIYITTTVEVTYEDATPANFDPVVVSTCEGPRSTHRPRAGTF</sequence>
<dbReference type="EMBL" id="KV425969">
    <property type="protein sequence ID" value="KZV94645.1"/>
    <property type="molecule type" value="Genomic_DNA"/>
</dbReference>
<dbReference type="InParanoid" id="A0A165JCD9"/>
<feature type="compositionally biased region" description="Polar residues" evidence="1">
    <location>
        <begin position="1"/>
        <end position="13"/>
    </location>
</feature>
<protein>
    <submittedName>
        <fullName evidence="2">Uncharacterized protein</fullName>
    </submittedName>
</protein>
<feature type="region of interest" description="Disordered" evidence="1">
    <location>
        <begin position="1"/>
        <end position="21"/>
    </location>
</feature>
<keyword evidence="3" id="KW-1185">Reference proteome</keyword>